<organism evidence="1 2">
    <name type="scientific">Paracoccus seriniphilus</name>
    <dbReference type="NCBI Taxonomy" id="184748"/>
    <lineage>
        <taxon>Bacteria</taxon>
        <taxon>Pseudomonadati</taxon>
        <taxon>Pseudomonadota</taxon>
        <taxon>Alphaproteobacteria</taxon>
        <taxon>Rhodobacterales</taxon>
        <taxon>Paracoccaceae</taxon>
        <taxon>Paracoccus</taxon>
    </lineage>
</organism>
<protein>
    <recommendedName>
        <fullName evidence="3">NAD(P)-dependent oxidoreductase</fullName>
    </recommendedName>
</protein>
<dbReference type="AlphaFoldDB" id="A0A239PU81"/>
<evidence type="ECO:0000313" key="1">
    <source>
        <dbReference type="EMBL" id="SNT73859.1"/>
    </source>
</evidence>
<sequence>MKKLVLTGAAGRLGSYLREPLTKLCDELVSTDLAGDIGKTYPGERYV</sequence>
<name>A0A239PU81_9RHOB</name>
<reference evidence="1 2" key="1">
    <citation type="submission" date="2017-07" db="EMBL/GenBank/DDBJ databases">
        <authorList>
            <person name="Sun Z.S."/>
            <person name="Albrecht U."/>
            <person name="Echele G."/>
            <person name="Lee C.C."/>
        </authorList>
    </citation>
    <scope>NUCLEOTIDE SEQUENCE [LARGE SCALE GENOMIC DNA]</scope>
    <source>
        <strain evidence="1 2">DSM 14827</strain>
    </source>
</reference>
<accession>A0A239PU81</accession>
<gene>
    <name evidence="1" type="ORF">SAMN05444959_10639</name>
</gene>
<proteinExistence type="predicted"/>
<dbReference type="EMBL" id="FZQB01000006">
    <property type="protein sequence ID" value="SNT73859.1"/>
    <property type="molecule type" value="Genomic_DNA"/>
</dbReference>
<evidence type="ECO:0008006" key="3">
    <source>
        <dbReference type="Google" id="ProtNLM"/>
    </source>
</evidence>
<keyword evidence="2" id="KW-1185">Reference proteome</keyword>
<evidence type="ECO:0000313" key="2">
    <source>
        <dbReference type="Proteomes" id="UP000198307"/>
    </source>
</evidence>
<dbReference type="Proteomes" id="UP000198307">
    <property type="component" value="Unassembled WGS sequence"/>
</dbReference>